<dbReference type="InterPro" id="IPR043129">
    <property type="entry name" value="ATPase_NBD"/>
</dbReference>
<reference evidence="4" key="1">
    <citation type="journal article" date="2006" name="PLoS Biol.">
        <title>Macronuclear genome sequence of the ciliate Tetrahymena thermophila, a model eukaryote.</title>
        <authorList>
            <person name="Eisen J.A."/>
            <person name="Coyne R.S."/>
            <person name="Wu M."/>
            <person name="Wu D."/>
            <person name="Thiagarajan M."/>
            <person name="Wortman J.R."/>
            <person name="Badger J.H."/>
            <person name="Ren Q."/>
            <person name="Amedeo P."/>
            <person name="Jones K.M."/>
            <person name="Tallon L.J."/>
            <person name="Delcher A.L."/>
            <person name="Salzberg S.L."/>
            <person name="Silva J.C."/>
            <person name="Haas B.J."/>
            <person name="Majoros W.H."/>
            <person name="Farzad M."/>
            <person name="Carlton J.M."/>
            <person name="Smith R.K. Jr."/>
            <person name="Garg J."/>
            <person name="Pearlman R.E."/>
            <person name="Karrer K.M."/>
            <person name="Sun L."/>
            <person name="Manning G."/>
            <person name="Elde N.C."/>
            <person name="Turkewitz A.P."/>
            <person name="Asai D.J."/>
            <person name="Wilkes D.E."/>
            <person name="Wang Y."/>
            <person name="Cai H."/>
            <person name="Collins K."/>
            <person name="Stewart B.A."/>
            <person name="Lee S.R."/>
            <person name="Wilamowska K."/>
            <person name="Weinberg Z."/>
            <person name="Ruzzo W.L."/>
            <person name="Wloga D."/>
            <person name="Gaertig J."/>
            <person name="Frankel J."/>
            <person name="Tsao C.-C."/>
            <person name="Gorovsky M.A."/>
            <person name="Keeling P.J."/>
            <person name="Waller R.F."/>
            <person name="Patron N.J."/>
            <person name="Cherry J.M."/>
            <person name="Stover N.A."/>
            <person name="Krieger C.J."/>
            <person name="del Toro C."/>
            <person name="Ryder H.F."/>
            <person name="Williamson S.C."/>
            <person name="Barbeau R.A."/>
            <person name="Hamilton E.P."/>
            <person name="Orias E."/>
        </authorList>
    </citation>
    <scope>NUCLEOTIDE SEQUENCE [LARGE SCALE GENOMIC DNA]</scope>
    <source>
        <strain evidence="4">SB210</strain>
    </source>
</reference>
<dbReference type="STRING" id="312017.I7MG63"/>
<dbReference type="Gene3D" id="3.90.640.10">
    <property type="entry name" value="Actin, Chain A, domain 4"/>
    <property type="match status" value="1"/>
</dbReference>
<evidence type="ECO:0000313" key="4">
    <source>
        <dbReference type="Proteomes" id="UP000009168"/>
    </source>
</evidence>
<dbReference type="HOGENOM" id="CLU_027965_6_0_1"/>
<dbReference type="RefSeq" id="XP_001021381.1">
    <property type="nucleotide sequence ID" value="XM_001021381.1"/>
</dbReference>
<protein>
    <submittedName>
        <fullName evidence="3">Actin</fullName>
    </submittedName>
</protein>
<gene>
    <name evidence="3" type="ORF">TTHERM_00317000</name>
</gene>
<dbReference type="Pfam" id="PF00022">
    <property type="entry name" value="Actin"/>
    <property type="match status" value="1"/>
</dbReference>
<dbReference type="EMBL" id="GG662605">
    <property type="protein sequence ID" value="EAS01136.1"/>
    <property type="molecule type" value="Genomic_DNA"/>
</dbReference>
<evidence type="ECO:0000313" key="3">
    <source>
        <dbReference type="EMBL" id="EAS01136.1"/>
    </source>
</evidence>
<organism evidence="3 4">
    <name type="scientific">Tetrahymena thermophila (strain SB210)</name>
    <dbReference type="NCBI Taxonomy" id="312017"/>
    <lineage>
        <taxon>Eukaryota</taxon>
        <taxon>Sar</taxon>
        <taxon>Alveolata</taxon>
        <taxon>Ciliophora</taxon>
        <taxon>Intramacronucleata</taxon>
        <taxon>Oligohymenophorea</taxon>
        <taxon>Hymenostomatida</taxon>
        <taxon>Tetrahymenina</taxon>
        <taxon>Tetrahymenidae</taxon>
        <taxon>Tetrahymena</taxon>
    </lineage>
</organism>
<dbReference type="InParanoid" id="I7MG63"/>
<proteinExistence type="inferred from homology"/>
<evidence type="ECO:0000256" key="1">
    <source>
        <dbReference type="ARBA" id="ARBA00049360"/>
    </source>
</evidence>
<evidence type="ECO:0000256" key="2">
    <source>
        <dbReference type="RuleBase" id="RU000487"/>
    </source>
</evidence>
<dbReference type="SUPFAM" id="SSF53067">
    <property type="entry name" value="Actin-like ATPase domain"/>
    <property type="match status" value="2"/>
</dbReference>
<dbReference type="Gene3D" id="3.30.420.40">
    <property type="match status" value="2"/>
</dbReference>
<dbReference type="eggNOG" id="KOG0679">
    <property type="taxonomic scope" value="Eukaryota"/>
</dbReference>
<sequence>MYLPGRRKDNFKDGATDYCKNIPFVLEFGGLTTRAGYAGYETPTIQIPTDYATKGNNEIELLEFYSPRAPENSEVNSFLSQGMVNNWEQASNFIEQINKKLMQINPSETPLFLIEQALSTKDVRQKCVEAVFESMNFAALFIHKAPVLSSYVLAKETILLVDSGAYSTYVVPIVEGYVNQKGVIRSDIAGEYLTKSLGNVWKSKIEPESLNRFTNYAKITQSMKNWGANDLIREIKSRNIKLKETRQDIIKFNHAVDTQIFELPDKQKLEVLNEMFEVPELLFNPIPEENFMGLQDLIKQSIERVDSENRRELLNNIMVVGGNSMIPNLIERLQREITQLEINTSGRVKIYTTQTINERAHSSWVGGSIVASMSTFDNLLMTKRDYDEHGPILIERKVLF</sequence>
<dbReference type="OrthoDB" id="421448at2759"/>
<comment type="similarity">
    <text evidence="2">Belongs to the actin family.</text>
</comment>
<dbReference type="GeneID" id="7829771"/>
<name>I7MG63_TETTS</name>
<dbReference type="PANTHER" id="PTHR11937">
    <property type="entry name" value="ACTIN"/>
    <property type="match status" value="1"/>
</dbReference>
<keyword evidence="4" id="KW-1185">Reference proteome</keyword>
<dbReference type="OMA" id="MELINIM"/>
<dbReference type="SMART" id="SM00268">
    <property type="entry name" value="ACTIN"/>
    <property type="match status" value="1"/>
</dbReference>
<comment type="catalytic activity">
    <reaction evidence="1">
        <text>ATP + H2O = ADP + phosphate + H(+)</text>
        <dbReference type="Rhea" id="RHEA:13065"/>
        <dbReference type="ChEBI" id="CHEBI:15377"/>
        <dbReference type="ChEBI" id="CHEBI:15378"/>
        <dbReference type="ChEBI" id="CHEBI:30616"/>
        <dbReference type="ChEBI" id="CHEBI:43474"/>
        <dbReference type="ChEBI" id="CHEBI:456216"/>
    </reaction>
</comment>
<dbReference type="AlphaFoldDB" id="I7MG63"/>
<dbReference type="KEGG" id="tet:TTHERM_00317000"/>
<dbReference type="Proteomes" id="UP000009168">
    <property type="component" value="Unassembled WGS sequence"/>
</dbReference>
<accession>I7MG63</accession>
<dbReference type="InterPro" id="IPR004000">
    <property type="entry name" value="Actin"/>
</dbReference>